<protein>
    <recommendedName>
        <fullName evidence="3">Tick transposon</fullName>
    </recommendedName>
</protein>
<keyword evidence="2" id="KW-1185">Reference proteome</keyword>
<proteinExistence type="predicted"/>
<accession>A0A9J6EE61</accession>
<evidence type="ECO:0000313" key="1">
    <source>
        <dbReference type="EMBL" id="KAH8032373.1"/>
    </source>
</evidence>
<name>A0A9J6EE61_RHIMP</name>
<comment type="caution">
    <text evidence="1">The sequence shown here is derived from an EMBL/GenBank/DDBJ whole genome shotgun (WGS) entry which is preliminary data.</text>
</comment>
<evidence type="ECO:0000313" key="2">
    <source>
        <dbReference type="Proteomes" id="UP000821866"/>
    </source>
</evidence>
<reference evidence="1" key="2">
    <citation type="submission" date="2021-09" db="EMBL/GenBank/DDBJ databases">
        <authorList>
            <person name="Jia N."/>
            <person name="Wang J."/>
            <person name="Shi W."/>
            <person name="Du L."/>
            <person name="Sun Y."/>
            <person name="Zhan W."/>
            <person name="Jiang J."/>
            <person name="Wang Q."/>
            <person name="Zhang B."/>
            <person name="Ji P."/>
            <person name="Sakyi L.B."/>
            <person name="Cui X."/>
            <person name="Yuan T."/>
            <person name="Jiang B."/>
            <person name="Yang W."/>
            <person name="Lam T.T.-Y."/>
            <person name="Chang Q."/>
            <person name="Ding S."/>
            <person name="Wang X."/>
            <person name="Zhu J."/>
            <person name="Ruan X."/>
            <person name="Zhao L."/>
            <person name="Wei J."/>
            <person name="Que T."/>
            <person name="Du C."/>
            <person name="Cheng J."/>
            <person name="Dai P."/>
            <person name="Han X."/>
            <person name="Huang E."/>
            <person name="Gao Y."/>
            <person name="Liu J."/>
            <person name="Shao H."/>
            <person name="Ye R."/>
            <person name="Li L."/>
            <person name="Wei W."/>
            <person name="Wang X."/>
            <person name="Wang C."/>
            <person name="Huo Q."/>
            <person name="Li W."/>
            <person name="Guo W."/>
            <person name="Chen H."/>
            <person name="Chen S."/>
            <person name="Zhou L."/>
            <person name="Zhou L."/>
            <person name="Ni X."/>
            <person name="Tian J."/>
            <person name="Zhou Y."/>
            <person name="Sheng Y."/>
            <person name="Liu T."/>
            <person name="Pan Y."/>
            <person name="Xia L."/>
            <person name="Li J."/>
            <person name="Zhao F."/>
            <person name="Cao W."/>
        </authorList>
    </citation>
    <scope>NUCLEOTIDE SEQUENCE</scope>
    <source>
        <strain evidence="1">Rmic-2018</strain>
        <tissue evidence="1">Larvae</tissue>
    </source>
</reference>
<dbReference type="AlphaFoldDB" id="A0A9J6EE61"/>
<dbReference type="InterPro" id="IPR005312">
    <property type="entry name" value="DUF1759"/>
</dbReference>
<dbReference type="Pfam" id="PF03564">
    <property type="entry name" value="DUF1759"/>
    <property type="match status" value="1"/>
</dbReference>
<evidence type="ECO:0008006" key="3">
    <source>
        <dbReference type="Google" id="ProtNLM"/>
    </source>
</evidence>
<sequence>MIFRYCRKYSVDREIDPYLTGPDGEREFPRAAEYIYKAVTYSSKLKYRISQLQPQAELAPTSLIDPPRDARTYSHRLPRLELVKSNGTPRNLFPFWEQFQTVDHEFPTLTDVDNFVYLISALTGPDTAAIARSPASPKFDEEALAILNAWFAKEYIILKYHIKSLIDSQLVQSTTDLRGSRRLHDNIEADIRPLRELNLTEESFLTAL</sequence>
<reference evidence="1" key="1">
    <citation type="journal article" date="2020" name="Cell">
        <title>Large-Scale Comparative Analyses of Tick Genomes Elucidate Their Genetic Diversity and Vector Capacities.</title>
        <authorList>
            <consortium name="Tick Genome and Microbiome Consortium (TIGMIC)"/>
            <person name="Jia N."/>
            <person name="Wang J."/>
            <person name="Shi W."/>
            <person name="Du L."/>
            <person name="Sun Y."/>
            <person name="Zhan W."/>
            <person name="Jiang J.F."/>
            <person name="Wang Q."/>
            <person name="Zhang B."/>
            <person name="Ji P."/>
            <person name="Bell-Sakyi L."/>
            <person name="Cui X.M."/>
            <person name="Yuan T.T."/>
            <person name="Jiang B.G."/>
            <person name="Yang W.F."/>
            <person name="Lam T.T."/>
            <person name="Chang Q.C."/>
            <person name="Ding S.J."/>
            <person name="Wang X.J."/>
            <person name="Zhu J.G."/>
            <person name="Ruan X.D."/>
            <person name="Zhao L."/>
            <person name="Wei J.T."/>
            <person name="Ye R.Z."/>
            <person name="Que T.C."/>
            <person name="Du C.H."/>
            <person name="Zhou Y.H."/>
            <person name="Cheng J.X."/>
            <person name="Dai P.F."/>
            <person name="Guo W.B."/>
            <person name="Han X.H."/>
            <person name="Huang E.J."/>
            <person name="Li L.F."/>
            <person name="Wei W."/>
            <person name="Gao Y.C."/>
            <person name="Liu J.Z."/>
            <person name="Shao H.Z."/>
            <person name="Wang X."/>
            <person name="Wang C.C."/>
            <person name="Yang T.C."/>
            <person name="Huo Q.B."/>
            <person name="Li W."/>
            <person name="Chen H.Y."/>
            <person name="Chen S.E."/>
            <person name="Zhou L.G."/>
            <person name="Ni X.B."/>
            <person name="Tian J.H."/>
            <person name="Sheng Y."/>
            <person name="Liu T."/>
            <person name="Pan Y.S."/>
            <person name="Xia L.Y."/>
            <person name="Li J."/>
            <person name="Zhao F."/>
            <person name="Cao W.C."/>
        </authorList>
    </citation>
    <scope>NUCLEOTIDE SEQUENCE</scope>
    <source>
        <strain evidence="1">Rmic-2018</strain>
    </source>
</reference>
<dbReference type="Proteomes" id="UP000821866">
    <property type="component" value="Chromosome 3"/>
</dbReference>
<dbReference type="EMBL" id="JABSTU010000005">
    <property type="protein sequence ID" value="KAH8032373.1"/>
    <property type="molecule type" value="Genomic_DNA"/>
</dbReference>
<organism evidence="1 2">
    <name type="scientific">Rhipicephalus microplus</name>
    <name type="common">Cattle tick</name>
    <name type="synonym">Boophilus microplus</name>
    <dbReference type="NCBI Taxonomy" id="6941"/>
    <lineage>
        <taxon>Eukaryota</taxon>
        <taxon>Metazoa</taxon>
        <taxon>Ecdysozoa</taxon>
        <taxon>Arthropoda</taxon>
        <taxon>Chelicerata</taxon>
        <taxon>Arachnida</taxon>
        <taxon>Acari</taxon>
        <taxon>Parasitiformes</taxon>
        <taxon>Ixodida</taxon>
        <taxon>Ixodoidea</taxon>
        <taxon>Ixodidae</taxon>
        <taxon>Rhipicephalinae</taxon>
        <taxon>Rhipicephalus</taxon>
        <taxon>Boophilus</taxon>
    </lineage>
</organism>
<gene>
    <name evidence="1" type="ORF">HPB51_024408</name>
</gene>